<dbReference type="InterPro" id="IPR000409">
    <property type="entry name" value="BEACH_dom"/>
</dbReference>
<dbReference type="GeneID" id="94845171"/>
<keyword evidence="5" id="KW-1185">Reference proteome</keyword>
<feature type="compositionally biased region" description="Acidic residues" evidence="1">
    <location>
        <begin position="430"/>
        <end position="444"/>
    </location>
</feature>
<feature type="domain" description="BEACH-type PH" evidence="3">
    <location>
        <begin position="1852"/>
        <end position="1961"/>
    </location>
</feature>
<evidence type="ECO:0000259" key="3">
    <source>
        <dbReference type="PROSITE" id="PS51783"/>
    </source>
</evidence>
<dbReference type="PROSITE" id="PS50197">
    <property type="entry name" value="BEACH"/>
    <property type="match status" value="1"/>
</dbReference>
<dbReference type="VEuPathDB" id="TrichDB:TRFO_35805"/>
<gene>
    <name evidence="4" type="ORF">TRFO_35805</name>
</gene>
<dbReference type="Gene3D" id="1.10.1540.10">
    <property type="entry name" value="BEACH domain"/>
    <property type="match status" value="1"/>
</dbReference>
<dbReference type="Pfam" id="PF02138">
    <property type="entry name" value="Beach"/>
    <property type="match status" value="1"/>
</dbReference>
<organism evidence="4 5">
    <name type="scientific">Tritrichomonas foetus</name>
    <dbReference type="NCBI Taxonomy" id="1144522"/>
    <lineage>
        <taxon>Eukaryota</taxon>
        <taxon>Metamonada</taxon>
        <taxon>Parabasalia</taxon>
        <taxon>Tritrichomonadida</taxon>
        <taxon>Tritrichomonadidae</taxon>
        <taxon>Tritrichomonas</taxon>
    </lineage>
</organism>
<evidence type="ECO:0008006" key="6">
    <source>
        <dbReference type="Google" id="ProtNLM"/>
    </source>
</evidence>
<dbReference type="SUPFAM" id="SSF49899">
    <property type="entry name" value="Concanavalin A-like lectins/glucanases"/>
    <property type="match status" value="1"/>
</dbReference>
<dbReference type="InterPro" id="IPR050865">
    <property type="entry name" value="BEACH_Domain"/>
</dbReference>
<dbReference type="InterPro" id="IPR013320">
    <property type="entry name" value="ConA-like_dom_sf"/>
</dbReference>
<dbReference type="Gene3D" id="2.60.120.200">
    <property type="match status" value="1"/>
</dbReference>
<dbReference type="SMART" id="SM01026">
    <property type="entry name" value="Beach"/>
    <property type="match status" value="1"/>
</dbReference>
<feature type="region of interest" description="Disordered" evidence="1">
    <location>
        <begin position="423"/>
        <end position="464"/>
    </location>
</feature>
<feature type="region of interest" description="Disordered" evidence="1">
    <location>
        <begin position="1602"/>
        <end position="1626"/>
    </location>
</feature>
<dbReference type="InterPro" id="IPR023362">
    <property type="entry name" value="PH-BEACH_dom"/>
</dbReference>
<accession>A0A1J4JFK5</accession>
<dbReference type="OrthoDB" id="26681at2759"/>
<dbReference type="RefSeq" id="XP_068351033.1">
    <property type="nucleotide sequence ID" value="XM_068510467.1"/>
</dbReference>
<reference evidence="4" key="1">
    <citation type="submission" date="2016-10" db="EMBL/GenBank/DDBJ databases">
        <authorList>
            <person name="Benchimol M."/>
            <person name="Almeida L.G."/>
            <person name="Vasconcelos A.T."/>
            <person name="Perreira-Neves A."/>
            <person name="Rosa I.A."/>
            <person name="Tasca T."/>
            <person name="Bogo M.R."/>
            <person name="de Souza W."/>
        </authorList>
    </citation>
    <scope>NUCLEOTIDE SEQUENCE [LARGE SCALE GENOMIC DNA]</scope>
    <source>
        <strain evidence="4">K</strain>
    </source>
</reference>
<dbReference type="PANTHER" id="PTHR13743">
    <property type="entry name" value="BEIGE/BEACH-RELATED"/>
    <property type="match status" value="1"/>
</dbReference>
<dbReference type="InterPro" id="IPR036372">
    <property type="entry name" value="BEACH_dom_sf"/>
</dbReference>
<protein>
    <recommendedName>
        <fullName evidence="6">BEACH domain-containing protein</fullName>
    </recommendedName>
</protein>
<comment type="caution">
    <text evidence="4">The sequence shown here is derived from an EMBL/GenBank/DDBJ whole genome shotgun (WGS) entry which is preliminary data.</text>
</comment>
<sequence length="2640" mass="308172">MNDEFEIAPLAKILEIGSKADFNKVTSNCSYFMLFKNTPLPKVHNSFISQIRENHNIKEKIGEVLYTINFTFPVITQSIADLARDINRMSENNQIYSSVFIFYSFFGWFINYTKTGRVYPADVVFSALLKIHVNTNFENLAKSCFYFGYKTLTESKNSPLFDKYLSTAREYFLGDFVKQTEKSDVNDRSKSKSEESSEKINKQTIPSLTNISNSNIFSSESDHILQKLPKNSANLFVFVLNHFMSENQEFTEELKNVFRLINDTIEERPELFIDEIIDFIVNFIHPFLLQNETTVLECFSNLIKISKKDYSDLLITYFNETVIKEFYKKAEEDNFIEETQNIEQNITVLRNDIEIIQDFQIPAIKTFPNGFQKAQPIDIKADLEDSIYTRYKFFIEALIEGNEIHLNKLVEALITEITNLEDGSHKETETNTETEVNAETETSTETENNTETSTENTETKETKKETYKSSINKVLVISGFGLYLASFLLDQNGNRSGEIHTISMSILHKLAEVKSLFDPKFTIFSYITKGMSAIRNKFLELMCSRSSMLHNFLNSYQIYPVLFTEIIYRLTELRIKIPHVFLEELMNYFRYMDISGIESESVELVRSALLNYIEQIYYNDLFDSNTVQISYFLCLMEESLTDEIVKILTTYFHNIEKVVDSKSFCLFLKYLQINSTNPSEQLLVILSHFIDMLILIFEEKPKFITDFTNTFNQILELIIKIKFTKEFLFKILSLFIIISPEYEINLKGSIYLKNLIIDAYDNLTLIKRDENLYKHLKNVISYDNKKINNGFMIEVVYVLFKDEKFEDFWNFLMKIFSEAENNRVILIRNSRKCNIAGFDSFLIKQITEIKAQTFSEENEMLIKKLLLLFEKIEIYSSSPSVVLSFISLLKTNENKTLSRYMPFFMNTLYKLVDYEYWRKTKHMKLHMKEEFEGNFKVSNSFSICFWINGISFESDNEQRLNIFSAKSQDTNDSICIYISGNSVKIEINSFKHSKNIKDDEWTFVTVSFTEKSINIFFNLAPVATSEPLNLSHEISFHGRIGDSLTFSDTACIELGFFGVLQYQTLDDLKCLYHGGVCSRPINPIFAYSRKRSHSNLPSLSNSHVDDLLDLKERRSSLITAEKPLKISTPERRSSVSKRERRLSNTNPENEFYNFVFCLVNLWRCDLLIPLFGMFDTKFEDTNQLYSELPFITVDIITKCLTFNTKLQKSFLETNKLPIISYLLMNTNSRFINVDLYHKFDKMYLCVTDEKLHAQLFHLILTNFDLIMKSSSKDHFTILEKWLSDVALMPKFIKLRPFSVLMTMMNIYYDFSNKTESEILDIFAKRDILHSLLLFAADQSFAINDYYEIVDQCVKAETIEQSEDMLLLLKLLVLHSPSNFKKIGITIQDIFRLHKLLRKNNEKLASNLIVTVTVFYQQNILDKELSLIHFGVFIMEMTSIQLSDHFYKNLLPFSTQTPELYLMCCWYISTHASNNSELQEIFTNSLSAFFALPKNTLSNPLYLFWSIAFINCCSSTLHEHALFTFITDILADEWYLLIPAILAFSKTPDSTVMDLLNLVYTNKKYHDQEHFVKLAIMFIFMRPKKASLFEKLFHGSLFDELSNSSQDKQQNNSNSTNQNDNFKNNTLNKNNQQKEEVLVSYGLRFDDDMNWLDYEFAKLIYSLGESYNFSSLPLILRFISHINKEFSEQQTKRIDFTKLECDEIFHLYESAFAEIMEIKQGYLKLQESFMTHFRNIAVVTDEYYSNNIAVFAGNCIDNVKTRIEQNKRNNKLAWERLNQNLNIEKGPWSSGKVEYSYKRSSKLCVSYCPGLMRPVIKSNASIPLTTSLTPKHSIAINENGECGNSFEQEEIDKKVVDNKKYYECLYVKAKGCRKVMLYLDSDGFSVKFISNHENTHSSNQTKKDIFISKNDIYVLIKRKTFQLPNAMEIFTFTGKSLFLVFDLENKENTNKDNIDQILSQMVTVCQLTQRTIVIKDLNTLKDQIQLKLNMWKQAKCTNFEYLSSLNLFSGRSFNDVSQYPIFPWIIKDYSCNKLCFDNESIFRDLSKPIGVQNEENVKKLKIRYENQNENERCLFSSGPMPPASVSFYLKKMEPFNEMFIENTEIQSQSFTDIGEYFQQVVNEGKYFSELVPEFFFQPEFLTKEIHLPKWAKNNIDFIYLQRKALESNYVSAHLNEWIDLIFGSFQNSIDHLNVYDEKLYSNVWTKYQDPSMIDQIKSNLMLLGQLPTPIFTEKHPPRQVFNNNFVNSHINIENHNQEKNEKPNNENENICNQKNMKSNICSFSLTNDPQQQKQNHNILYSIFDGNYFYTLDSEAHISKYKVKFDTLQLFFKDSKPVTGLPDTVKTDFKMINKIFNTSNVINNIFNNYNFTFIYKLTKKNFVVYHRLTNSYYLIDVVTAIAKKIDTGLTKIKSIEISDQFSIFMTKNDMLCTIFEHGNKILTYKQYRSVPICCTVSSLFKTLVVGVEDGSFLIISLPSGQLTKIVEIDPNFIPLKVKITDGFGFIVIYGKMKHTKNNLNDGNQGNETHIFVYSINGLFVRKTKVEGEIIRMIKWKSNLGFDFMAFVIENKYEDLGSFNPNESKQKIALCEVYYLNIEILQSRFIERIVSFDYLVESDTLVIVQKDGNFTLIKYPIDDMHIE</sequence>
<evidence type="ECO:0000256" key="1">
    <source>
        <dbReference type="SAM" id="MobiDB-lite"/>
    </source>
</evidence>
<dbReference type="SUPFAM" id="SSF81837">
    <property type="entry name" value="BEACH domain"/>
    <property type="match status" value="1"/>
</dbReference>
<proteinExistence type="predicted"/>
<evidence type="ECO:0000259" key="2">
    <source>
        <dbReference type="PROSITE" id="PS50197"/>
    </source>
</evidence>
<dbReference type="SUPFAM" id="SSF50729">
    <property type="entry name" value="PH domain-like"/>
    <property type="match status" value="1"/>
</dbReference>
<dbReference type="Proteomes" id="UP000179807">
    <property type="component" value="Unassembled WGS sequence"/>
</dbReference>
<dbReference type="PROSITE" id="PS51783">
    <property type="entry name" value="PH_BEACH"/>
    <property type="match status" value="1"/>
</dbReference>
<evidence type="ECO:0000313" key="4">
    <source>
        <dbReference type="EMBL" id="OHS97896.1"/>
    </source>
</evidence>
<dbReference type="EMBL" id="MLAK01001087">
    <property type="protein sequence ID" value="OHS97896.1"/>
    <property type="molecule type" value="Genomic_DNA"/>
</dbReference>
<feature type="compositionally biased region" description="Low complexity" evidence="1">
    <location>
        <begin position="445"/>
        <end position="456"/>
    </location>
</feature>
<evidence type="ECO:0000313" key="5">
    <source>
        <dbReference type="Proteomes" id="UP000179807"/>
    </source>
</evidence>
<dbReference type="PANTHER" id="PTHR13743:SF161">
    <property type="entry name" value="BEIGE_BEACH DOMAIN CONTAINING PROTEIN"/>
    <property type="match status" value="1"/>
</dbReference>
<name>A0A1J4JFK5_9EUKA</name>
<feature type="domain" description="BEACH" evidence="2">
    <location>
        <begin position="1975"/>
        <end position="2237"/>
    </location>
</feature>
<dbReference type="CDD" id="cd06071">
    <property type="entry name" value="Beach"/>
    <property type="match status" value="1"/>
</dbReference>